<keyword evidence="5 8" id="KW-0233">DNA recombination</keyword>
<keyword evidence="2 8" id="KW-0255">Endonuclease</keyword>
<evidence type="ECO:0000256" key="5">
    <source>
        <dbReference type="ARBA" id="ARBA00023172"/>
    </source>
</evidence>
<keyword evidence="1 8" id="KW-0540">Nuclease</keyword>
<comment type="subunit">
    <text evidence="8">Forms a heterodimer with SLX4.</text>
</comment>
<feature type="region of interest" description="Disordered" evidence="9">
    <location>
        <begin position="487"/>
        <end position="515"/>
    </location>
</feature>
<dbReference type="PROSITE" id="PS50164">
    <property type="entry name" value="GIY_YIG"/>
    <property type="match status" value="1"/>
</dbReference>
<name>V2YH51_MONRO</name>
<dbReference type="HAMAP" id="MF_03100">
    <property type="entry name" value="Endonuc_su_Slx1"/>
    <property type="match status" value="1"/>
</dbReference>
<dbReference type="AlphaFoldDB" id="V2YH51"/>
<dbReference type="Pfam" id="PF21202">
    <property type="entry name" value="SLX1_C"/>
    <property type="match status" value="1"/>
</dbReference>
<evidence type="ECO:0000313" key="12">
    <source>
        <dbReference type="Proteomes" id="UP000017559"/>
    </source>
</evidence>
<dbReference type="GO" id="GO:0008821">
    <property type="term" value="F:crossover junction DNA endonuclease activity"/>
    <property type="evidence" value="ECO:0007669"/>
    <property type="project" value="TreeGrafter"/>
</dbReference>
<dbReference type="InterPro" id="IPR048749">
    <property type="entry name" value="SLX1_C"/>
</dbReference>
<dbReference type="InterPro" id="IPR013083">
    <property type="entry name" value="Znf_RING/FYVE/PHD"/>
</dbReference>
<feature type="compositionally biased region" description="Basic and acidic residues" evidence="9">
    <location>
        <begin position="359"/>
        <end position="371"/>
    </location>
</feature>
<dbReference type="EMBL" id="AWSO01000388">
    <property type="protein sequence ID" value="ESK91029.1"/>
    <property type="molecule type" value="Genomic_DNA"/>
</dbReference>
<dbReference type="Proteomes" id="UP000017559">
    <property type="component" value="Unassembled WGS sequence"/>
</dbReference>
<evidence type="ECO:0000256" key="3">
    <source>
        <dbReference type="ARBA" id="ARBA00022763"/>
    </source>
</evidence>
<dbReference type="InterPro" id="IPR000305">
    <property type="entry name" value="GIY-YIG_endonuc"/>
</dbReference>
<feature type="region of interest" description="Disordered" evidence="9">
    <location>
        <begin position="318"/>
        <end position="470"/>
    </location>
</feature>
<evidence type="ECO:0000256" key="2">
    <source>
        <dbReference type="ARBA" id="ARBA00022759"/>
    </source>
</evidence>
<dbReference type="FunFam" id="3.40.1440.10:FF:000006">
    <property type="entry name" value="Structure-specific endonuclease subunit SLX1"/>
    <property type="match status" value="1"/>
</dbReference>
<feature type="domain" description="GIY-YIG" evidence="10">
    <location>
        <begin position="22"/>
        <end position="104"/>
    </location>
</feature>
<comment type="function">
    <text evidence="8">Catalytic subunit of the SLX1-SLX4 structure-specific endonuclease that resolves DNA secondary structures generated during DNA repair and recombination. Has endonuclease activity towards branched DNA substrates, introducing single-strand cuts in duplex DNA close to junctions with ss-DNA.</text>
</comment>
<keyword evidence="3 8" id="KW-0227">DNA damage</keyword>
<accession>V2YH51</accession>
<feature type="compositionally biased region" description="Basic residues" evidence="9">
    <location>
        <begin position="389"/>
        <end position="400"/>
    </location>
</feature>
<comment type="caution">
    <text evidence="8">Lacks conserved residue(s) required for the propagation of feature annotation.</text>
</comment>
<dbReference type="Gene3D" id="3.40.1440.10">
    <property type="entry name" value="GIY-YIG endonuclease"/>
    <property type="match status" value="1"/>
</dbReference>
<comment type="similarity">
    <text evidence="8">Belongs to the SLX1 family.</text>
</comment>
<dbReference type="InterPro" id="IPR035901">
    <property type="entry name" value="GIY-YIG_endonuc_sf"/>
</dbReference>
<sequence>MPLSRKPRGGTRSSLLSHTFPQFYACYLLKSIQTPTSKVNYIGSTPDPPRRIRQHNGELTQGAFKTRNKRPWVMQMIVYGFPSKLAALQFEWAWQHPHISRHIRDRDGKRIFARSGRHLRQNIEILRYMISNHPYNTWPLHLKIFTLGAQKIWEDVVEPRSGKGRTKLDNAFTAPSPLPRGFSVSVELEGVDGKSGLVGSGRDKPIDVKDVAFTTAYLGKNTDLASNGQFRCVICKETITDYTLDPLAHSLCPQSSCTSISHLRCLSQAFLSQLQGASMEAPMLPRGGTCPGCSTYVLWGDIVKGLYRRAAGDFSAVTEEDSDEETGEMFVSDTDEGLRIRRSSRSPSNSDGESFDFSAVDRESFSDESTSKIKLPSPIKTIAQNTPRPRVRSKAFRKRGSQSSTGEEFDFGDDHPPKRKRGRPPKPATLAIMRTPLAHTTPNRGTVSTLRSSPRKLHQTSSPRTGYNLPKYRDLYDMEATSDEISKEDGLVRSMSNLSVSSPCPSPAPAMDISD</sequence>
<keyword evidence="7 8" id="KW-0539">Nucleus</keyword>
<evidence type="ECO:0000256" key="4">
    <source>
        <dbReference type="ARBA" id="ARBA00022801"/>
    </source>
</evidence>
<feature type="compositionally biased region" description="Polar residues" evidence="9">
    <location>
        <begin position="438"/>
        <end position="452"/>
    </location>
</feature>
<dbReference type="GO" id="GO:0017108">
    <property type="term" value="F:5'-flap endonuclease activity"/>
    <property type="evidence" value="ECO:0007669"/>
    <property type="project" value="InterPro"/>
</dbReference>
<keyword evidence="12" id="KW-1185">Reference proteome</keyword>
<comment type="caution">
    <text evidence="11">The sequence shown here is derived from an EMBL/GenBank/DDBJ whole genome shotgun (WGS) entry which is preliminary data.</text>
</comment>
<evidence type="ECO:0000256" key="9">
    <source>
        <dbReference type="SAM" id="MobiDB-lite"/>
    </source>
</evidence>
<dbReference type="PANTHER" id="PTHR20208">
    <property type="entry name" value="STRUCTURE-SPECIFIC ENDONUCLEASE SUBUNIT SLX1"/>
    <property type="match status" value="1"/>
</dbReference>
<reference evidence="11 12" key="1">
    <citation type="journal article" date="2014" name="BMC Genomics">
        <title>Genome and secretome analysis of the hemibiotrophic fungal pathogen, Moniliophthora roreri, which causes frosty pod rot disease of cacao: mechanisms of the biotrophic and necrotrophic phases.</title>
        <authorList>
            <person name="Meinhardt L.W."/>
            <person name="Costa G.G.L."/>
            <person name="Thomazella D.P.T."/>
            <person name="Teixeira P.J.P.L."/>
            <person name="Carazzolle M.F."/>
            <person name="Schuster S.C."/>
            <person name="Carlson J.E."/>
            <person name="Guiltinan M.J."/>
            <person name="Mieczkowski P."/>
            <person name="Farmer A."/>
            <person name="Ramaraj T."/>
            <person name="Crozier J."/>
            <person name="Davis R.E."/>
            <person name="Shao J."/>
            <person name="Melnick R.L."/>
            <person name="Pereira G.A.G."/>
            <person name="Bailey B.A."/>
        </authorList>
    </citation>
    <scope>NUCLEOTIDE SEQUENCE [LARGE SCALE GENOMIC DNA]</scope>
    <source>
        <strain evidence="11 12">MCA 2997</strain>
    </source>
</reference>
<organism evidence="11 12">
    <name type="scientific">Moniliophthora roreri (strain MCA 2997)</name>
    <name type="common">Cocoa frosty pod rot fungus</name>
    <name type="synonym">Crinipellis roreri</name>
    <dbReference type="NCBI Taxonomy" id="1381753"/>
    <lineage>
        <taxon>Eukaryota</taxon>
        <taxon>Fungi</taxon>
        <taxon>Dikarya</taxon>
        <taxon>Basidiomycota</taxon>
        <taxon>Agaricomycotina</taxon>
        <taxon>Agaricomycetes</taxon>
        <taxon>Agaricomycetidae</taxon>
        <taxon>Agaricales</taxon>
        <taxon>Marasmiineae</taxon>
        <taxon>Marasmiaceae</taxon>
        <taxon>Moniliophthora</taxon>
    </lineage>
</organism>
<keyword evidence="4 8" id="KW-0378">Hydrolase</keyword>
<dbReference type="HOGENOM" id="CLU_030739_3_0_1"/>
<comment type="subcellular location">
    <subcellularLocation>
        <location evidence="8">Nucleus</location>
    </subcellularLocation>
</comment>
<dbReference type="InterPro" id="IPR027520">
    <property type="entry name" value="Slx1"/>
</dbReference>
<dbReference type="KEGG" id="mrr:Moror_16334"/>
<dbReference type="GO" id="GO:0033557">
    <property type="term" value="C:Slx1-Slx4 complex"/>
    <property type="evidence" value="ECO:0007669"/>
    <property type="project" value="UniProtKB-UniRule"/>
</dbReference>
<dbReference type="CDD" id="cd10455">
    <property type="entry name" value="GIY-YIG_SLX1"/>
    <property type="match status" value="1"/>
</dbReference>
<gene>
    <name evidence="11" type="ORF">Moror_16334</name>
</gene>
<evidence type="ECO:0000256" key="7">
    <source>
        <dbReference type="ARBA" id="ARBA00023242"/>
    </source>
</evidence>
<protein>
    <submittedName>
        <fullName evidence="11">Giy-yig catalytic domain containing protein</fullName>
    </submittedName>
</protein>
<dbReference type="InterPro" id="IPR050381">
    <property type="entry name" value="SLX1_endonuclease"/>
</dbReference>
<dbReference type="GO" id="GO:0000724">
    <property type="term" value="P:double-strand break repair via homologous recombination"/>
    <property type="evidence" value="ECO:0007669"/>
    <property type="project" value="TreeGrafter"/>
</dbReference>
<feature type="compositionally biased region" description="Acidic residues" evidence="9">
    <location>
        <begin position="318"/>
        <end position="327"/>
    </location>
</feature>
<comment type="cofactor">
    <cofactor evidence="8">
        <name>a divalent metal cation</name>
        <dbReference type="ChEBI" id="CHEBI:60240"/>
    </cofactor>
</comment>
<dbReference type="Gene3D" id="3.30.40.10">
    <property type="entry name" value="Zinc/RING finger domain, C3HC4 (zinc finger)"/>
    <property type="match status" value="1"/>
</dbReference>
<dbReference type="OrthoDB" id="24645at2759"/>
<keyword evidence="6 8" id="KW-0234">DNA repair</keyword>
<evidence type="ECO:0000259" key="10">
    <source>
        <dbReference type="PROSITE" id="PS50164"/>
    </source>
</evidence>
<dbReference type="STRING" id="1381753.V2YH51"/>
<evidence type="ECO:0000313" key="11">
    <source>
        <dbReference type="EMBL" id="ESK91029.1"/>
    </source>
</evidence>
<evidence type="ECO:0000256" key="1">
    <source>
        <dbReference type="ARBA" id="ARBA00022722"/>
    </source>
</evidence>
<evidence type="ECO:0000256" key="8">
    <source>
        <dbReference type="HAMAP-Rule" id="MF_03100"/>
    </source>
</evidence>
<dbReference type="PANTHER" id="PTHR20208:SF10">
    <property type="entry name" value="STRUCTURE-SPECIFIC ENDONUCLEASE SUBUNIT SLX1"/>
    <property type="match status" value="1"/>
</dbReference>
<dbReference type="Pfam" id="PF01541">
    <property type="entry name" value="GIY-YIG"/>
    <property type="match status" value="1"/>
</dbReference>
<proteinExistence type="inferred from homology"/>
<evidence type="ECO:0000256" key="6">
    <source>
        <dbReference type="ARBA" id="ARBA00023204"/>
    </source>
</evidence>
<dbReference type="SUPFAM" id="SSF82771">
    <property type="entry name" value="GIY-YIG endonuclease"/>
    <property type="match status" value="1"/>
</dbReference>